<sequence>MIEPLERKSLLSPFAINGDEMVAEAYSKIMYQHWNISAKFDKYFPRGTYGEDLDLILFEFFVLGDTDWFSAPKEICLGRYSRKNKDFSVKVPVPKEVSSAVLNGNDEIVNDFLVNTFSMAKELIFSKKSFRKLDFNFEKFESDYNSFMNDLVSK</sequence>
<evidence type="ECO:0000313" key="1">
    <source>
        <dbReference type="EMBL" id="MFK7643162.1"/>
    </source>
</evidence>
<keyword evidence="2" id="KW-1185">Reference proteome</keyword>
<protein>
    <submittedName>
        <fullName evidence="1">Uncharacterized protein</fullName>
    </submittedName>
</protein>
<dbReference type="RefSeq" id="WP_405387296.1">
    <property type="nucleotide sequence ID" value="NZ_JBJGEB010000026.1"/>
</dbReference>
<comment type="caution">
    <text evidence="1">The sequence shown here is derived from an EMBL/GenBank/DDBJ whole genome shotgun (WGS) entry which is preliminary data.</text>
</comment>
<organism evidence="1 2">
    <name type="scientific">Neisseria oralis</name>
    <dbReference type="NCBI Taxonomy" id="1107316"/>
    <lineage>
        <taxon>Bacteria</taxon>
        <taxon>Pseudomonadati</taxon>
        <taxon>Pseudomonadota</taxon>
        <taxon>Betaproteobacteria</taxon>
        <taxon>Neisseriales</taxon>
        <taxon>Neisseriaceae</taxon>
        <taxon>Neisseria</taxon>
    </lineage>
</organism>
<evidence type="ECO:0000313" key="2">
    <source>
        <dbReference type="Proteomes" id="UP001621964"/>
    </source>
</evidence>
<proteinExistence type="predicted"/>
<reference evidence="1 2" key="1">
    <citation type="submission" date="2024-11" db="EMBL/GenBank/DDBJ databases">
        <authorList>
            <person name="Mikucki A.G."/>
            <person name="Kahler C.M."/>
        </authorList>
    </citation>
    <scope>NUCLEOTIDE SEQUENCE [LARGE SCALE GENOMIC DNA]</scope>
    <source>
        <strain evidence="1 2">EXNM717</strain>
    </source>
</reference>
<dbReference type="EMBL" id="JBJGEB010000026">
    <property type="protein sequence ID" value="MFK7643162.1"/>
    <property type="molecule type" value="Genomic_DNA"/>
</dbReference>
<accession>A0ABW8Q6D8</accession>
<name>A0ABW8Q6D8_9NEIS</name>
<gene>
    <name evidence="1" type="ORF">ACI43T_11830</name>
</gene>
<dbReference type="Proteomes" id="UP001621964">
    <property type="component" value="Unassembled WGS sequence"/>
</dbReference>